<dbReference type="EMBL" id="QMIF01000001">
    <property type="protein sequence ID" value="TVM36550.1"/>
    <property type="molecule type" value="Genomic_DNA"/>
</dbReference>
<dbReference type="Pfam" id="PF07813">
    <property type="entry name" value="LTXXQ"/>
    <property type="match status" value="1"/>
</dbReference>
<proteinExistence type="inferred from homology"/>
<dbReference type="InterPro" id="IPR052211">
    <property type="entry name" value="Cpx_auxiliary_protein"/>
</dbReference>
<keyword evidence="4" id="KW-0574">Periplasm</keyword>
<dbReference type="GO" id="GO:0030288">
    <property type="term" value="C:outer membrane-bounded periplasmic space"/>
    <property type="evidence" value="ECO:0007669"/>
    <property type="project" value="TreeGrafter"/>
</dbReference>
<name>A0A6P1ZM11_9BACT</name>
<evidence type="ECO:0000256" key="4">
    <source>
        <dbReference type="ARBA" id="ARBA00022764"/>
    </source>
</evidence>
<dbReference type="PANTHER" id="PTHR38102">
    <property type="entry name" value="PERIPLASMIC CHAPERONE SPY"/>
    <property type="match status" value="1"/>
</dbReference>
<dbReference type="Gene3D" id="1.20.120.1490">
    <property type="match status" value="1"/>
</dbReference>
<comment type="subcellular location">
    <subcellularLocation>
        <location evidence="1">Periplasm</location>
    </subcellularLocation>
</comment>
<sequence length="188" mass="21074">MPRARPWTAAWWPCRNASPTATNSRNNQESRSIAMKKLILTAIVAGTMVCGSMFATGKTLSTVSTAFAAETADEAPGMRGAMADRFFERMTRVLDLTETQQNEVQAIRERNKPAIQAASEKLRKGRAELRQVIQTHPFDEAAVRNLAEKQSEPRVELTMAFARMANEIHAILTPEQRELAEQLMPKRF</sequence>
<evidence type="ECO:0000313" key="7">
    <source>
        <dbReference type="Proteomes" id="UP000434052"/>
    </source>
</evidence>
<dbReference type="OrthoDB" id="5406026at2"/>
<keyword evidence="5" id="KW-0472">Membrane</keyword>
<evidence type="ECO:0000256" key="1">
    <source>
        <dbReference type="ARBA" id="ARBA00004418"/>
    </source>
</evidence>
<keyword evidence="5" id="KW-1133">Transmembrane helix</keyword>
<keyword evidence="5" id="KW-0812">Transmembrane</keyword>
<accession>A0A6P1ZM11</accession>
<dbReference type="CDD" id="cd09916">
    <property type="entry name" value="CpxP_like"/>
    <property type="match status" value="1"/>
</dbReference>
<evidence type="ECO:0000256" key="5">
    <source>
        <dbReference type="SAM" id="Phobius"/>
    </source>
</evidence>
<evidence type="ECO:0000256" key="3">
    <source>
        <dbReference type="ARBA" id="ARBA00022729"/>
    </source>
</evidence>
<dbReference type="PANTHER" id="PTHR38102:SF1">
    <property type="entry name" value="PERIPLASMIC CHAPERONE SPY"/>
    <property type="match status" value="1"/>
</dbReference>
<protein>
    <recommendedName>
        <fullName evidence="8">Periplasmic heavy metal sensor</fullName>
    </recommendedName>
</protein>
<evidence type="ECO:0000313" key="6">
    <source>
        <dbReference type="EMBL" id="TVM36550.1"/>
    </source>
</evidence>
<gene>
    <name evidence="6" type="ORF">DQK91_01080</name>
</gene>
<comment type="caution">
    <text evidence="6">The sequence shown here is derived from an EMBL/GenBank/DDBJ whole genome shotgun (WGS) entry which is preliminary data.</text>
</comment>
<evidence type="ECO:0008006" key="8">
    <source>
        <dbReference type="Google" id="ProtNLM"/>
    </source>
</evidence>
<dbReference type="InterPro" id="IPR012899">
    <property type="entry name" value="LTXXQ"/>
</dbReference>
<reference evidence="6 7" key="1">
    <citation type="submission" date="2018-06" db="EMBL/GenBank/DDBJ databases">
        <title>Complete genome of Desulfovibrio marinus P48SEP.</title>
        <authorList>
            <person name="Crispim J.S."/>
            <person name="Vidigal P.M.P."/>
            <person name="Silva L.C.F."/>
            <person name="Araujo L.C."/>
            <person name="Laguardia C.N."/>
            <person name="Dias R.S."/>
            <person name="Sousa M.P."/>
            <person name="Paula S.O."/>
            <person name="Silva C."/>
        </authorList>
    </citation>
    <scope>NUCLEOTIDE SEQUENCE [LARGE SCALE GENOMIC DNA]</scope>
    <source>
        <strain evidence="6 7">P48SEP</strain>
    </source>
</reference>
<organism evidence="6 7">
    <name type="scientific">Oceanidesulfovibrio marinus</name>
    <dbReference type="NCBI Taxonomy" id="370038"/>
    <lineage>
        <taxon>Bacteria</taxon>
        <taxon>Pseudomonadati</taxon>
        <taxon>Thermodesulfobacteriota</taxon>
        <taxon>Desulfovibrionia</taxon>
        <taxon>Desulfovibrionales</taxon>
        <taxon>Desulfovibrionaceae</taxon>
        <taxon>Oceanidesulfovibrio</taxon>
    </lineage>
</organism>
<feature type="transmembrane region" description="Helical" evidence="5">
    <location>
        <begin position="38"/>
        <end position="55"/>
    </location>
</feature>
<comment type="similarity">
    <text evidence="2">Belongs to the CpxP/Spy family.</text>
</comment>
<keyword evidence="3" id="KW-0732">Signal</keyword>
<dbReference type="AlphaFoldDB" id="A0A6P1ZM11"/>
<evidence type="ECO:0000256" key="2">
    <source>
        <dbReference type="ARBA" id="ARBA00008441"/>
    </source>
</evidence>
<dbReference type="Proteomes" id="UP000434052">
    <property type="component" value="Unassembled WGS sequence"/>
</dbReference>
<dbReference type="GO" id="GO:0051082">
    <property type="term" value="F:unfolded protein binding"/>
    <property type="evidence" value="ECO:0007669"/>
    <property type="project" value="TreeGrafter"/>
</dbReference>